<evidence type="ECO:0000313" key="2">
    <source>
        <dbReference type="Proteomes" id="UP000824890"/>
    </source>
</evidence>
<organism evidence="1 2">
    <name type="scientific">Brassica napus</name>
    <name type="common">Rape</name>
    <dbReference type="NCBI Taxonomy" id="3708"/>
    <lineage>
        <taxon>Eukaryota</taxon>
        <taxon>Viridiplantae</taxon>
        <taxon>Streptophyta</taxon>
        <taxon>Embryophyta</taxon>
        <taxon>Tracheophyta</taxon>
        <taxon>Spermatophyta</taxon>
        <taxon>Magnoliopsida</taxon>
        <taxon>eudicotyledons</taxon>
        <taxon>Gunneridae</taxon>
        <taxon>Pentapetalae</taxon>
        <taxon>rosids</taxon>
        <taxon>malvids</taxon>
        <taxon>Brassicales</taxon>
        <taxon>Brassicaceae</taxon>
        <taxon>Brassiceae</taxon>
        <taxon>Brassica</taxon>
    </lineage>
</organism>
<comment type="caution">
    <text evidence="1">The sequence shown here is derived from an EMBL/GenBank/DDBJ whole genome shotgun (WGS) entry which is preliminary data.</text>
</comment>
<reference evidence="1 2" key="1">
    <citation type="submission" date="2021-05" db="EMBL/GenBank/DDBJ databases">
        <title>Genome Assembly of Synthetic Allotetraploid Brassica napus Reveals Homoeologous Exchanges between Subgenomes.</title>
        <authorList>
            <person name="Davis J.T."/>
        </authorList>
    </citation>
    <scope>NUCLEOTIDE SEQUENCE [LARGE SCALE GENOMIC DNA]</scope>
    <source>
        <strain evidence="2">cv. Da-Ae</strain>
        <tissue evidence="1">Seedling</tissue>
    </source>
</reference>
<accession>A0ABQ7ZEK2</accession>
<dbReference type="EMBL" id="JAGKQM010000015">
    <property type="protein sequence ID" value="KAH0878640.1"/>
    <property type="molecule type" value="Genomic_DNA"/>
</dbReference>
<evidence type="ECO:0000313" key="1">
    <source>
        <dbReference type="EMBL" id="KAH0878640.1"/>
    </source>
</evidence>
<gene>
    <name evidence="1" type="ORF">HID58_066034</name>
</gene>
<keyword evidence="2" id="KW-1185">Reference proteome</keyword>
<proteinExistence type="predicted"/>
<dbReference type="Proteomes" id="UP000824890">
    <property type="component" value="Unassembled WGS sequence"/>
</dbReference>
<name>A0ABQ7ZEK2_BRANA</name>
<protein>
    <submittedName>
        <fullName evidence="1">Uncharacterized protein</fullName>
    </submittedName>
</protein>
<sequence>MQKDNLTYVFQDQQPRNKILPKKVLGHKKPTSSAADGITGGSRLTSQTVLRLEVPTATFKSYTFKTSMVI</sequence>